<dbReference type="GO" id="GO:0008652">
    <property type="term" value="P:amino acid biosynthetic process"/>
    <property type="evidence" value="ECO:0007669"/>
    <property type="project" value="UniProtKB-KW"/>
</dbReference>
<dbReference type="Pfam" id="PF24621">
    <property type="entry name" value="DHQS_C"/>
    <property type="match status" value="1"/>
</dbReference>
<dbReference type="RefSeq" id="WP_073009416.1">
    <property type="nucleotide sequence ID" value="NZ_FQZO01000006.1"/>
</dbReference>
<dbReference type="NCBIfam" id="TIGR01357">
    <property type="entry name" value="aroB"/>
    <property type="match status" value="1"/>
</dbReference>
<comment type="similarity">
    <text evidence="7">Belongs to the sugar phosphate cyclases superfamily. Dehydroquinate synthase family.</text>
</comment>
<dbReference type="InterPro" id="IPR016037">
    <property type="entry name" value="DHQ_synth_AroB"/>
</dbReference>
<keyword evidence="15" id="KW-0520">NAD</keyword>
<evidence type="ECO:0000256" key="8">
    <source>
        <dbReference type="ARBA" id="ARBA00013031"/>
    </source>
</evidence>
<dbReference type="FunFam" id="3.40.50.1970:FF:000007">
    <property type="entry name" value="Pentafunctional AROM polypeptide"/>
    <property type="match status" value="1"/>
</dbReference>
<dbReference type="GO" id="GO:0009423">
    <property type="term" value="P:chorismate biosynthetic process"/>
    <property type="evidence" value="ECO:0007669"/>
    <property type="project" value="UniProtKB-UniRule"/>
</dbReference>
<evidence type="ECO:0000256" key="2">
    <source>
        <dbReference type="ARBA" id="ARBA00001911"/>
    </source>
</evidence>
<keyword evidence="12" id="KW-0479">Metal-binding</keyword>
<comment type="cofactor">
    <cofactor evidence="4">
        <name>Zn(2+)</name>
        <dbReference type="ChEBI" id="CHEBI:29105"/>
    </cofactor>
</comment>
<evidence type="ECO:0000256" key="5">
    <source>
        <dbReference type="ARBA" id="ARBA00004496"/>
    </source>
</evidence>
<evidence type="ECO:0000256" key="1">
    <source>
        <dbReference type="ARBA" id="ARBA00001393"/>
    </source>
</evidence>
<protein>
    <recommendedName>
        <fullName evidence="9 19">3-dehydroquinate synthase</fullName>
        <ecNumber evidence="8 19">4.2.3.4</ecNumber>
    </recommendedName>
</protein>
<dbReference type="OrthoDB" id="9806583at2"/>
<reference evidence="22 23" key="1">
    <citation type="submission" date="2016-11" db="EMBL/GenBank/DDBJ databases">
        <authorList>
            <person name="Jaros S."/>
            <person name="Januszkiewicz K."/>
            <person name="Wedrychowicz H."/>
        </authorList>
    </citation>
    <scope>NUCLEOTIDE SEQUENCE [LARGE SCALE GENOMIC DNA]</scope>
    <source>
        <strain evidence="22 23">DSM 21864</strain>
    </source>
</reference>
<keyword evidence="23" id="KW-1185">Reference proteome</keyword>
<comment type="subcellular location">
    <subcellularLocation>
        <location evidence="5">Cytoplasm</location>
    </subcellularLocation>
</comment>
<evidence type="ECO:0000313" key="23">
    <source>
        <dbReference type="Proteomes" id="UP000184080"/>
    </source>
</evidence>
<dbReference type="GO" id="GO:0005737">
    <property type="term" value="C:cytoplasm"/>
    <property type="evidence" value="ECO:0007669"/>
    <property type="project" value="UniProtKB-SubCell"/>
</dbReference>
<evidence type="ECO:0000256" key="12">
    <source>
        <dbReference type="ARBA" id="ARBA00022723"/>
    </source>
</evidence>
<evidence type="ECO:0000256" key="17">
    <source>
        <dbReference type="ARBA" id="ARBA00023239"/>
    </source>
</evidence>
<dbReference type="PANTHER" id="PTHR43622:SF7">
    <property type="entry name" value="3-DEHYDROQUINATE SYNTHASE, CHLOROPLASTIC"/>
    <property type="match status" value="1"/>
</dbReference>
<sequence>MIQCKLKEISGNYDITIKYYLKDVLSDINKLIVKEKRNVLIVDRNVYDIYSEFIHVFVEESRCEILAIDIKEENKNYETITLIYDFLIEKNIHRDSTLVAMGGGVLGDIVGFAASTYMRGVKYINVPTTLISQTDSSVGGKVGYNYGKIKNILGSFYNPTAVFIPLETLNSLDNRNYINGICEVIKYSLIYSKDFFAFLEKNIQSIINRDKETLLYIIQKCLEIKMHIVNEDFKDENKRNVLNFGHTAGHALEIISNFNIMHGEAVALGMLIAVKLSEYKLSLSKDIYNRLLKMYFTLGIDYNYNINNIEEFISIMKRDKKNDEEIRFVLLEDFGKCKIKTKVTEVDLLKAINEGIGEI</sequence>
<comment type="cofactor">
    <cofactor evidence="3">
        <name>Co(2+)</name>
        <dbReference type="ChEBI" id="CHEBI:48828"/>
    </cofactor>
</comment>
<keyword evidence="14" id="KW-0862">Zinc</keyword>
<dbReference type="GO" id="GO:0009073">
    <property type="term" value="P:aromatic amino acid family biosynthetic process"/>
    <property type="evidence" value="ECO:0007669"/>
    <property type="project" value="UniProtKB-KW"/>
</dbReference>
<evidence type="ECO:0000259" key="21">
    <source>
        <dbReference type="Pfam" id="PF24621"/>
    </source>
</evidence>
<evidence type="ECO:0000256" key="14">
    <source>
        <dbReference type="ARBA" id="ARBA00022833"/>
    </source>
</evidence>
<evidence type="ECO:0000256" key="15">
    <source>
        <dbReference type="ARBA" id="ARBA00023027"/>
    </source>
</evidence>
<keyword evidence="13" id="KW-0547">Nucleotide-binding</keyword>
<evidence type="ECO:0000256" key="13">
    <source>
        <dbReference type="ARBA" id="ARBA00022741"/>
    </source>
</evidence>
<dbReference type="CDD" id="cd08195">
    <property type="entry name" value="DHQS"/>
    <property type="match status" value="1"/>
</dbReference>
<feature type="domain" description="3-dehydroquinate synthase C-terminal" evidence="21">
    <location>
        <begin position="180"/>
        <end position="322"/>
    </location>
</feature>
<evidence type="ECO:0000256" key="6">
    <source>
        <dbReference type="ARBA" id="ARBA00004661"/>
    </source>
</evidence>
<dbReference type="GO" id="GO:0000166">
    <property type="term" value="F:nucleotide binding"/>
    <property type="evidence" value="ECO:0007669"/>
    <property type="project" value="UniProtKB-KW"/>
</dbReference>
<dbReference type="InterPro" id="IPR030960">
    <property type="entry name" value="DHQS/DOIS_N"/>
</dbReference>
<dbReference type="SUPFAM" id="SSF56796">
    <property type="entry name" value="Dehydroquinate synthase-like"/>
    <property type="match status" value="1"/>
</dbReference>
<dbReference type="EMBL" id="FQZO01000006">
    <property type="protein sequence ID" value="SHJ59235.1"/>
    <property type="molecule type" value="Genomic_DNA"/>
</dbReference>
<keyword evidence="11" id="KW-0028">Amino-acid biosynthesis</keyword>
<name>A0A1M6KJW1_9CLOT</name>
<evidence type="ECO:0000256" key="9">
    <source>
        <dbReference type="ARBA" id="ARBA00017684"/>
    </source>
</evidence>
<evidence type="ECO:0000256" key="18">
    <source>
        <dbReference type="ARBA" id="ARBA00023285"/>
    </source>
</evidence>
<keyword evidence="17" id="KW-0456">Lyase</keyword>
<dbReference type="GO" id="GO:0003856">
    <property type="term" value="F:3-dehydroquinate synthase activity"/>
    <property type="evidence" value="ECO:0007669"/>
    <property type="project" value="UniProtKB-UniRule"/>
</dbReference>
<comment type="pathway">
    <text evidence="6">Metabolic intermediate biosynthesis; chorismate biosynthesis; chorismate from D-erythrose 4-phosphate and phosphoenolpyruvate: step 2/7.</text>
</comment>
<gene>
    <name evidence="22" type="ORF">SAMN05444401_3391</name>
</gene>
<dbReference type="Gene3D" id="3.40.50.1970">
    <property type="match status" value="1"/>
</dbReference>
<proteinExistence type="inferred from homology"/>
<comment type="cofactor">
    <cofactor evidence="2">
        <name>NAD(+)</name>
        <dbReference type="ChEBI" id="CHEBI:57540"/>
    </cofactor>
</comment>
<dbReference type="AlphaFoldDB" id="A0A1M6KJW1"/>
<accession>A0A1M6KJW1</accession>
<evidence type="ECO:0000256" key="16">
    <source>
        <dbReference type="ARBA" id="ARBA00023141"/>
    </source>
</evidence>
<dbReference type="InterPro" id="IPR056179">
    <property type="entry name" value="DHQS_C"/>
</dbReference>
<dbReference type="InterPro" id="IPR030963">
    <property type="entry name" value="DHQ_synth_fam"/>
</dbReference>
<evidence type="ECO:0000256" key="19">
    <source>
        <dbReference type="NCBIfam" id="TIGR01357"/>
    </source>
</evidence>
<evidence type="ECO:0000256" key="4">
    <source>
        <dbReference type="ARBA" id="ARBA00001947"/>
    </source>
</evidence>
<dbReference type="GO" id="GO:0046872">
    <property type="term" value="F:metal ion binding"/>
    <property type="evidence" value="ECO:0007669"/>
    <property type="project" value="UniProtKB-KW"/>
</dbReference>
<dbReference type="EC" id="4.2.3.4" evidence="8 19"/>
<evidence type="ECO:0000256" key="3">
    <source>
        <dbReference type="ARBA" id="ARBA00001941"/>
    </source>
</evidence>
<dbReference type="InterPro" id="IPR050071">
    <property type="entry name" value="Dehydroquinate_synthase"/>
</dbReference>
<dbReference type="Pfam" id="PF01761">
    <property type="entry name" value="DHQ_synthase"/>
    <property type="match status" value="1"/>
</dbReference>
<evidence type="ECO:0000256" key="10">
    <source>
        <dbReference type="ARBA" id="ARBA00022490"/>
    </source>
</evidence>
<feature type="domain" description="3-dehydroquinate synthase N-terminal" evidence="20">
    <location>
        <begin position="68"/>
        <end position="178"/>
    </location>
</feature>
<dbReference type="PANTHER" id="PTHR43622">
    <property type="entry name" value="3-DEHYDROQUINATE SYNTHASE"/>
    <property type="match status" value="1"/>
</dbReference>
<comment type="catalytic activity">
    <reaction evidence="1">
        <text>7-phospho-2-dehydro-3-deoxy-D-arabino-heptonate = 3-dehydroquinate + phosphate</text>
        <dbReference type="Rhea" id="RHEA:21968"/>
        <dbReference type="ChEBI" id="CHEBI:32364"/>
        <dbReference type="ChEBI" id="CHEBI:43474"/>
        <dbReference type="ChEBI" id="CHEBI:58394"/>
        <dbReference type="EC" id="4.2.3.4"/>
    </reaction>
</comment>
<dbReference type="PIRSF" id="PIRSF001455">
    <property type="entry name" value="DHQ_synth"/>
    <property type="match status" value="1"/>
</dbReference>
<keyword evidence="10" id="KW-0963">Cytoplasm</keyword>
<evidence type="ECO:0000256" key="7">
    <source>
        <dbReference type="ARBA" id="ARBA00005412"/>
    </source>
</evidence>
<organism evidence="22 23">
    <name type="scientific">Clostridium amylolyticum</name>
    <dbReference type="NCBI Taxonomy" id="1121298"/>
    <lineage>
        <taxon>Bacteria</taxon>
        <taxon>Bacillati</taxon>
        <taxon>Bacillota</taxon>
        <taxon>Clostridia</taxon>
        <taxon>Eubacteriales</taxon>
        <taxon>Clostridiaceae</taxon>
        <taxon>Clostridium</taxon>
    </lineage>
</organism>
<evidence type="ECO:0000256" key="11">
    <source>
        <dbReference type="ARBA" id="ARBA00022605"/>
    </source>
</evidence>
<dbReference type="STRING" id="1121298.SAMN05444401_3391"/>
<evidence type="ECO:0000259" key="20">
    <source>
        <dbReference type="Pfam" id="PF01761"/>
    </source>
</evidence>
<evidence type="ECO:0000313" key="22">
    <source>
        <dbReference type="EMBL" id="SHJ59235.1"/>
    </source>
</evidence>
<keyword evidence="18" id="KW-0170">Cobalt</keyword>
<dbReference type="Proteomes" id="UP000184080">
    <property type="component" value="Unassembled WGS sequence"/>
</dbReference>
<dbReference type="Gene3D" id="1.20.1090.10">
    <property type="entry name" value="Dehydroquinate synthase-like - alpha domain"/>
    <property type="match status" value="1"/>
</dbReference>
<keyword evidence="16" id="KW-0057">Aromatic amino acid biosynthesis</keyword>